<keyword evidence="3 5" id="KW-0479">Metal-binding</keyword>
<dbReference type="GO" id="GO:0005506">
    <property type="term" value="F:iron ion binding"/>
    <property type="evidence" value="ECO:0007669"/>
    <property type="project" value="InterPro"/>
</dbReference>
<proteinExistence type="inferred from homology"/>
<evidence type="ECO:0000256" key="5">
    <source>
        <dbReference type="PIRSR" id="PIRSR602401-1"/>
    </source>
</evidence>
<dbReference type="GO" id="GO:0004497">
    <property type="term" value="F:monooxygenase activity"/>
    <property type="evidence" value="ECO:0007669"/>
    <property type="project" value="UniProtKB-KW"/>
</dbReference>
<dbReference type="InParanoid" id="A0A136IJI6"/>
<gene>
    <name evidence="7" type="ORF">Micbo1qcDRAFT_191013</name>
</gene>
<dbReference type="AlphaFoldDB" id="A0A136IJI6"/>
<dbReference type="PRINTS" id="PR00385">
    <property type="entry name" value="P450"/>
</dbReference>
<evidence type="ECO:0000256" key="2">
    <source>
        <dbReference type="ARBA" id="ARBA00022617"/>
    </source>
</evidence>
<dbReference type="GO" id="GO:0016705">
    <property type="term" value="F:oxidoreductase activity, acting on paired donors, with incorporation or reduction of molecular oxygen"/>
    <property type="evidence" value="ECO:0007669"/>
    <property type="project" value="InterPro"/>
</dbReference>
<comment type="cofactor">
    <cofactor evidence="1 5">
        <name>heme</name>
        <dbReference type="ChEBI" id="CHEBI:30413"/>
    </cofactor>
</comment>
<evidence type="ECO:0000256" key="4">
    <source>
        <dbReference type="ARBA" id="ARBA00023004"/>
    </source>
</evidence>
<dbReference type="InterPro" id="IPR050121">
    <property type="entry name" value="Cytochrome_P450_monoxygenase"/>
</dbReference>
<dbReference type="InterPro" id="IPR002401">
    <property type="entry name" value="Cyt_P450_E_grp-I"/>
</dbReference>
<keyword evidence="6" id="KW-0503">Monooxygenase</keyword>
<evidence type="ECO:0000256" key="3">
    <source>
        <dbReference type="ARBA" id="ARBA00022723"/>
    </source>
</evidence>
<evidence type="ECO:0000313" key="8">
    <source>
        <dbReference type="Proteomes" id="UP000070501"/>
    </source>
</evidence>
<keyword evidence="8" id="KW-1185">Reference proteome</keyword>
<evidence type="ECO:0000256" key="6">
    <source>
        <dbReference type="RuleBase" id="RU000461"/>
    </source>
</evidence>
<reference evidence="8" key="1">
    <citation type="submission" date="2016-02" db="EMBL/GenBank/DDBJ databases">
        <title>Draft genome sequence of Microdochium bolleyi, a fungal endophyte of beachgrass.</title>
        <authorList>
            <consortium name="DOE Joint Genome Institute"/>
            <person name="David A.S."/>
            <person name="May G."/>
            <person name="Haridas S."/>
            <person name="Lim J."/>
            <person name="Wang M."/>
            <person name="Labutti K."/>
            <person name="Lipzen A."/>
            <person name="Barry K."/>
            <person name="Grigoriev I.V."/>
        </authorList>
    </citation>
    <scope>NUCLEOTIDE SEQUENCE [LARGE SCALE GENOMIC DNA]</scope>
    <source>
        <strain evidence="8">J235TASD1</strain>
    </source>
</reference>
<comment type="similarity">
    <text evidence="6">Belongs to the cytochrome P450 family.</text>
</comment>
<dbReference type="InterPro" id="IPR017972">
    <property type="entry name" value="Cyt_P450_CS"/>
</dbReference>
<dbReference type="Gene3D" id="1.10.630.10">
    <property type="entry name" value="Cytochrome P450"/>
    <property type="match status" value="1"/>
</dbReference>
<dbReference type="InterPro" id="IPR001128">
    <property type="entry name" value="Cyt_P450"/>
</dbReference>
<dbReference type="SUPFAM" id="SSF48264">
    <property type="entry name" value="Cytochrome P450"/>
    <property type="match status" value="1"/>
</dbReference>
<name>A0A136IJI6_9PEZI</name>
<dbReference type="PRINTS" id="PR00463">
    <property type="entry name" value="EP450I"/>
</dbReference>
<dbReference type="GO" id="GO:0020037">
    <property type="term" value="F:heme binding"/>
    <property type="evidence" value="ECO:0007669"/>
    <property type="project" value="InterPro"/>
</dbReference>
<evidence type="ECO:0000313" key="7">
    <source>
        <dbReference type="EMBL" id="KXJ85126.1"/>
    </source>
</evidence>
<keyword evidence="4 5" id="KW-0408">Iron</keyword>
<dbReference type="STRING" id="196109.A0A136IJI6"/>
<protein>
    <submittedName>
        <fullName evidence="7">Cytochrome P450</fullName>
    </submittedName>
</protein>
<accession>A0A136IJI6</accession>
<feature type="binding site" description="axial binding residue" evidence="5">
    <location>
        <position position="539"/>
    </location>
    <ligand>
        <name>heme</name>
        <dbReference type="ChEBI" id="CHEBI:30413"/>
    </ligand>
    <ligandPart>
        <name>Fe</name>
        <dbReference type="ChEBI" id="CHEBI:18248"/>
    </ligandPart>
</feature>
<sequence>MAAHGVCGWCDGCEPWQRLGTAQSSPTPPGKSTSALWGLCHRRPQVPMARHWALFNATYEGLLFAGVTSTRRIPLPTIQEHTIGRQRPWHWHFHLVWLGLPWLCTSSGESGSLFDHHSETFLDPGWRAFQTFGTSKILIGKRRFETVSRELHQQHGAIVRYGRNRYIIDDPEAGKIIYSFSKQFQKSAWYNVWSPTGLPSMFSDRDIKRHAATRKLFQNTYSMSSLVSYEPYVSLCGDLLIQHLTEVANEKSKNDERPTLDLTHWLQCYAFDVISGITFGKRLGFLDAGQDIGRLMAFLDHGTHLAAIIGVYASMRQLLMPLSDKLGEWRGLSSTDLLKFTVGQIQHYCGDGDNSTTKSSVSEIEEGLRGTTVQEPFAAKFCRRHNEDPESMPMQEIISTCLGNMFAGSDTTGISLSACIFYLLKNPACLEELRQEVDAIQNTCEVADRGYIRFSSAQKMPYMQAVIKEAPRLHPAVALPLERIVPAGGATIAGTFFPEGPSRWLSEDTERVALMSRSWIPVSLRVLQTRLFGLGTRTCIGRHISHLEISTLIPRLVADFDFQLAGKLAEPDATYDVDNGWFAKQRGFKVNVELRKKI</sequence>
<dbReference type="PANTHER" id="PTHR24305">
    <property type="entry name" value="CYTOCHROME P450"/>
    <property type="match status" value="1"/>
</dbReference>
<dbReference type="OrthoDB" id="3934656at2759"/>
<dbReference type="PROSITE" id="PS00086">
    <property type="entry name" value="CYTOCHROME_P450"/>
    <property type="match status" value="1"/>
</dbReference>
<dbReference type="Proteomes" id="UP000070501">
    <property type="component" value="Unassembled WGS sequence"/>
</dbReference>
<dbReference type="InterPro" id="IPR036396">
    <property type="entry name" value="Cyt_P450_sf"/>
</dbReference>
<dbReference type="Pfam" id="PF00067">
    <property type="entry name" value="p450"/>
    <property type="match status" value="1"/>
</dbReference>
<dbReference type="PANTHER" id="PTHR24305:SF190">
    <property type="entry name" value="P450, PUTATIVE (EUROFUNG)-RELATED"/>
    <property type="match status" value="1"/>
</dbReference>
<dbReference type="EMBL" id="KQ964295">
    <property type="protein sequence ID" value="KXJ85126.1"/>
    <property type="molecule type" value="Genomic_DNA"/>
</dbReference>
<keyword evidence="2 5" id="KW-0349">Heme</keyword>
<organism evidence="7 8">
    <name type="scientific">Microdochium bolleyi</name>
    <dbReference type="NCBI Taxonomy" id="196109"/>
    <lineage>
        <taxon>Eukaryota</taxon>
        <taxon>Fungi</taxon>
        <taxon>Dikarya</taxon>
        <taxon>Ascomycota</taxon>
        <taxon>Pezizomycotina</taxon>
        <taxon>Sordariomycetes</taxon>
        <taxon>Xylariomycetidae</taxon>
        <taxon>Xylariales</taxon>
        <taxon>Microdochiaceae</taxon>
        <taxon>Microdochium</taxon>
    </lineage>
</organism>
<keyword evidence="6" id="KW-0560">Oxidoreductase</keyword>
<evidence type="ECO:0000256" key="1">
    <source>
        <dbReference type="ARBA" id="ARBA00001971"/>
    </source>
</evidence>
<dbReference type="CDD" id="cd11060">
    <property type="entry name" value="CYP57A1-like"/>
    <property type="match status" value="1"/>
</dbReference>